<dbReference type="AlphaFoldDB" id="A0A1B2I8E6"/>
<dbReference type="GO" id="GO:0005886">
    <property type="term" value="C:plasma membrane"/>
    <property type="evidence" value="ECO:0007669"/>
    <property type="project" value="UniProtKB-SubCell"/>
</dbReference>
<dbReference type="KEGG" id="cpor:BED41_14750"/>
<protein>
    <submittedName>
        <fullName evidence="7">C4-dicarboxylate ABC transporter permease</fullName>
    </submittedName>
</protein>
<dbReference type="GeneID" id="83059104"/>
<evidence type="ECO:0000256" key="1">
    <source>
        <dbReference type="ARBA" id="ARBA00004429"/>
    </source>
</evidence>
<dbReference type="InterPro" id="IPR010656">
    <property type="entry name" value="DctM"/>
</dbReference>
<evidence type="ECO:0000256" key="5">
    <source>
        <dbReference type="ARBA" id="ARBA00022989"/>
    </source>
</evidence>
<dbReference type="PIRSF" id="PIRSF006066">
    <property type="entry name" value="HI0050"/>
    <property type="match status" value="1"/>
</dbReference>
<gene>
    <name evidence="7" type="ORF">BED41_14750</name>
</gene>
<evidence type="ECO:0000313" key="8">
    <source>
        <dbReference type="Proteomes" id="UP000093044"/>
    </source>
</evidence>
<dbReference type="RefSeq" id="WP_066748044.1">
    <property type="nucleotide sequence ID" value="NZ_CALCLR010000097.1"/>
</dbReference>
<keyword evidence="6" id="KW-0472">Membrane</keyword>
<accession>A0A1B2I8E6</accession>
<name>A0A1B2I8E6_9BACT</name>
<evidence type="ECO:0000256" key="4">
    <source>
        <dbReference type="ARBA" id="ARBA00022692"/>
    </source>
</evidence>
<dbReference type="Proteomes" id="UP000093044">
    <property type="component" value="Chromosome"/>
</dbReference>
<evidence type="ECO:0000313" key="7">
    <source>
        <dbReference type="EMBL" id="ANZ46249.1"/>
    </source>
</evidence>
<dbReference type="PANTHER" id="PTHR33362:SF7">
    <property type="entry name" value="SLL1103 PROTEIN"/>
    <property type="match status" value="1"/>
</dbReference>
<evidence type="ECO:0000256" key="6">
    <source>
        <dbReference type="ARBA" id="ARBA00023136"/>
    </source>
</evidence>
<keyword evidence="2" id="KW-1003">Cell membrane</keyword>
<dbReference type="NCBIfam" id="TIGR00786">
    <property type="entry name" value="dctM"/>
    <property type="match status" value="1"/>
</dbReference>
<dbReference type="Pfam" id="PF06808">
    <property type="entry name" value="DctM"/>
    <property type="match status" value="1"/>
</dbReference>
<organism evidence="7 8">
    <name type="scientific">Cloacibacillus porcorum</name>
    <dbReference type="NCBI Taxonomy" id="1197717"/>
    <lineage>
        <taxon>Bacteria</taxon>
        <taxon>Thermotogati</taxon>
        <taxon>Synergistota</taxon>
        <taxon>Synergistia</taxon>
        <taxon>Synergistales</taxon>
        <taxon>Synergistaceae</taxon>
        <taxon>Cloacibacillus</taxon>
    </lineage>
</organism>
<reference evidence="7" key="1">
    <citation type="submission" date="2016-08" db="EMBL/GenBank/DDBJ databases">
        <title>Complete genome of Cloacibacillus porcorum.</title>
        <authorList>
            <person name="Looft T."/>
            <person name="Bayles D.O."/>
            <person name="Alt D.P."/>
        </authorList>
    </citation>
    <scope>NUCLEOTIDE SEQUENCE [LARGE SCALE GENOMIC DNA]</scope>
    <source>
        <strain evidence="7">CL-84</strain>
    </source>
</reference>
<dbReference type="InterPro" id="IPR004681">
    <property type="entry name" value="TRAP_DctM"/>
</dbReference>
<evidence type="ECO:0000256" key="2">
    <source>
        <dbReference type="ARBA" id="ARBA00022475"/>
    </source>
</evidence>
<keyword evidence="4" id="KW-0812">Transmembrane</keyword>
<evidence type="ECO:0000256" key="3">
    <source>
        <dbReference type="ARBA" id="ARBA00022519"/>
    </source>
</evidence>
<sequence length="437" mass="46133">MVFDYTPLYMFILLMLALAFGIPISFSLLIVALLFGTALWGAGGISLAISAVWGTMNNFTLIAIPLFIFMALVLQKARVVEDLYDAFYKWSGPLRGGLAVATILVGAMLGAISGVVAAGVIGLGLIGLPQMTKHGYDRKIGIGSVMAGGTLGQLIPPSTNMVVYGAVTGVSIGGLFAGGITCGLLLAFIYSLYILLRSYFNKSLCPSLPLNERATTREKVEALRNVFLPSMLIIIVLGSILTGIATPTEAASFGAGGAVLLVALNRKLTKALVLEASVETLEITAMVCWIIIGASAFGSIFSGIGGNVLISNIAMSLPGGSWAILAVALLFIFILGMFLEPAAMIMLAAPIVSPLIAKAGFNPLWWGLIFMVLLQVAYLSPPFGFTLFYMKGAAPKDVAIEEIYSAAIPFIILQIIGLAIIIAFPQIALWLPQLMQN</sequence>
<keyword evidence="8" id="KW-1185">Reference proteome</keyword>
<keyword evidence="5" id="KW-1133">Transmembrane helix</keyword>
<proteinExistence type="predicted"/>
<dbReference type="STRING" id="1197717.BED41_14750"/>
<dbReference type="EMBL" id="CP016757">
    <property type="protein sequence ID" value="ANZ46249.1"/>
    <property type="molecule type" value="Genomic_DNA"/>
</dbReference>
<dbReference type="PANTHER" id="PTHR33362">
    <property type="entry name" value="SIALIC ACID TRAP TRANSPORTER PERMEASE PROTEIN SIAT-RELATED"/>
    <property type="match status" value="1"/>
</dbReference>
<keyword evidence="3" id="KW-0997">Cell inner membrane</keyword>
<dbReference type="GO" id="GO:0022857">
    <property type="term" value="F:transmembrane transporter activity"/>
    <property type="evidence" value="ECO:0007669"/>
    <property type="project" value="TreeGrafter"/>
</dbReference>
<dbReference type="OrthoDB" id="9785600at2"/>
<comment type="subcellular location">
    <subcellularLocation>
        <location evidence="1">Cell inner membrane</location>
        <topology evidence="1">Multi-pass membrane protein</topology>
    </subcellularLocation>
</comment>